<gene>
    <name evidence="3" type="ORF">KDK_23360</name>
</gene>
<dbReference type="GO" id="GO:0070967">
    <property type="term" value="F:coenzyme F420 binding"/>
    <property type="evidence" value="ECO:0007669"/>
    <property type="project" value="TreeGrafter"/>
</dbReference>
<organism evidence="3 4">
    <name type="scientific">Dictyobacter kobayashii</name>
    <dbReference type="NCBI Taxonomy" id="2014872"/>
    <lineage>
        <taxon>Bacteria</taxon>
        <taxon>Bacillati</taxon>
        <taxon>Chloroflexota</taxon>
        <taxon>Ktedonobacteria</taxon>
        <taxon>Ktedonobacterales</taxon>
        <taxon>Dictyobacteraceae</taxon>
        <taxon>Dictyobacter</taxon>
    </lineage>
</organism>
<comment type="caution">
    <text evidence="3">The sequence shown here is derived from an EMBL/GenBank/DDBJ whole genome shotgun (WGS) entry which is preliminary data.</text>
</comment>
<dbReference type="Proteomes" id="UP000287188">
    <property type="component" value="Unassembled WGS sequence"/>
</dbReference>
<dbReference type="GO" id="GO:0005829">
    <property type="term" value="C:cytosol"/>
    <property type="evidence" value="ECO:0007669"/>
    <property type="project" value="TreeGrafter"/>
</dbReference>
<sequence>MSIEKEQASTPVSFDYLNGEQFILLKTFRKSGQAVPTPVWFAQDQGKLYITTMKGAAKVKRIHNNGSVLLAPCNRGGAVHGPEISGLGRELPLSEQPHAKEVLARKYGLLYKIIMTIGKLRKTQQTILEIQPGQ</sequence>
<dbReference type="EMBL" id="BIFS01000001">
    <property type="protein sequence ID" value="GCE18536.1"/>
    <property type="molecule type" value="Genomic_DNA"/>
</dbReference>
<proteinExistence type="predicted"/>
<evidence type="ECO:0000313" key="3">
    <source>
        <dbReference type="EMBL" id="GCE18536.1"/>
    </source>
</evidence>
<dbReference type="InterPro" id="IPR011576">
    <property type="entry name" value="Pyridox_Oxase_N"/>
</dbReference>
<dbReference type="SUPFAM" id="SSF50475">
    <property type="entry name" value="FMN-binding split barrel"/>
    <property type="match status" value="1"/>
</dbReference>
<dbReference type="InterPro" id="IPR012349">
    <property type="entry name" value="Split_barrel_FMN-bd"/>
</dbReference>
<dbReference type="AlphaFoldDB" id="A0A402AHF0"/>
<evidence type="ECO:0000256" key="1">
    <source>
        <dbReference type="ARBA" id="ARBA00023002"/>
    </source>
</evidence>
<evidence type="ECO:0000313" key="4">
    <source>
        <dbReference type="Proteomes" id="UP000287188"/>
    </source>
</evidence>
<dbReference type="InterPro" id="IPR052019">
    <property type="entry name" value="F420H2_bilvrd_red/Heme_oxyg"/>
</dbReference>
<dbReference type="OrthoDB" id="163808at2"/>
<reference evidence="4" key="1">
    <citation type="submission" date="2018-12" db="EMBL/GenBank/DDBJ databases">
        <title>Tengunoibacter tsumagoiensis gen. nov., sp. nov., Dictyobacter kobayashii sp. nov., D. alpinus sp. nov., and D. joshuensis sp. nov. and description of Dictyobacteraceae fam. nov. within the order Ktedonobacterales isolated from Tengu-no-mugimeshi.</title>
        <authorList>
            <person name="Wang C.M."/>
            <person name="Zheng Y."/>
            <person name="Sakai Y."/>
            <person name="Toyoda A."/>
            <person name="Minakuchi Y."/>
            <person name="Abe K."/>
            <person name="Yokota A."/>
            <person name="Yabe S."/>
        </authorList>
    </citation>
    <scope>NUCLEOTIDE SEQUENCE [LARGE SCALE GENOMIC DNA]</scope>
    <source>
        <strain evidence="4">Uno11</strain>
    </source>
</reference>
<dbReference type="GO" id="GO:0016627">
    <property type="term" value="F:oxidoreductase activity, acting on the CH-CH group of donors"/>
    <property type="evidence" value="ECO:0007669"/>
    <property type="project" value="TreeGrafter"/>
</dbReference>
<name>A0A402AHF0_9CHLR</name>
<feature type="domain" description="Pyridoxamine 5'-phosphate oxidase N-terminal" evidence="2">
    <location>
        <begin position="16"/>
        <end position="109"/>
    </location>
</feature>
<dbReference type="Pfam" id="PF01243">
    <property type="entry name" value="PNPOx_N"/>
    <property type="match status" value="1"/>
</dbReference>
<evidence type="ECO:0000259" key="2">
    <source>
        <dbReference type="Pfam" id="PF01243"/>
    </source>
</evidence>
<protein>
    <submittedName>
        <fullName evidence="3">PPOX class F420-dependent oxidoreductase</fullName>
    </submittedName>
</protein>
<accession>A0A402AHF0</accession>
<keyword evidence="1" id="KW-0560">Oxidoreductase</keyword>
<dbReference type="InterPro" id="IPR019965">
    <property type="entry name" value="PPOX_F420-dep_Rv2061_put"/>
</dbReference>
<dbReference type="PANTHER" id="PTHR35176:SF11">
    <property type="entry name" value="PYRIDOXAMINE 5'-PHOSPHATE OXIDASE FAMILY PROTEIN"/>
    <property type="match status" value="1"/>
</dbReference>
<keyword evidence="4" id="KW-1185">Reference proteome</keyword>
<dbReference type="PANTHER" id="PTHR35176">
    <property type="entry name" value="HEME OXYGENASE HI_0854-RELATED"/>
    <property type="match status" value="1"/>
</dbReference>
<dbReference type="RefSeq" id="WP_126550055.1">
    <property type="nucleotide sequence ID" value="NZ_BIFS01000001.1"/>
</dbReference>
<dbReference type="Gene3D" id="2.30.110.10">
    <property type="entry name" value="Electron Transport, Fmn-binding Protein, Chain A"/>
    <property type="match status" value="1"/>
</dbReference>
<dbReference type="NCBIfam" id="TIGR03666">
    <property type="entry name" value="Rv2061_F420"/>
    <property type="match status" value="1"/>
</dbReference>